<dbReference type="AlphaFoldDB" id="A0A966DUU4"/>
<accession>A0A966DUU4</accession>
<dbReference type="PANTHER" id="PTHR44591:SF3">
    <property type="entry name" value="RESPONSE REGULATORY DOMAIN-CONTAINING PROTEIN"/>
    <property type="match status" value="1"/>
</dbReference>
<sequence>MKILVIEDNKDILEVLNLILIDDGYDVVSCADGSAINNLKNIKPALILMDELLPSVKGSELCLRIKSDDEFKHIPVILVSASQGLEHIAAKCGADAYIEKPFDIERLTGLVKSLI</sequence>
<feature type="modified residue" description="4-aspartylphosphate" evidence="2">
    <location>
        <position position="50"/>
    </location>
</feature>
<organism evidence="4 5">
    <name type="scientific">Mucilaginibacter agri</name>
    <dbReference type="NCBI Taxonomy" id="2695265"/>
    <lineage>
        <taxon>Bacteria</taxon>
        <taxon>Pseudomonadati</taxon>
        <taxon>Bacteroidota</taxon>
        <taxon>Sphingobacteriia</taxon>
        <taxon>Sphingobacteriales</taxon>
        <taxon>Sphingobacteriaceae</taxon>
        <taxon>Mucilaginibacter</taxon>
    </lineage>
</organism>
<evidence type="ECO:0000256" key="2">
    <source>
        <dbReference type="PROSITE-ProRule" id="PRU00169"/>
    </source>
</evidence>
<dbReference type="EMBL" id="WWEO01000043">
    <property type="protein sequence ID" value="NCD70792.1"/>
    <property type="molecule type" value="Genomic_DNA"/>
</dbReference>
<proteinExistence type="predicted"/>
<dbReference type="RefSeq" id="WP_166586744.1">
    <property type="nucleotide sequence ID" value="NZ_WWEO01000043.1"/>
</dbReference>
<dbReference type="InterPro" id="IPR001789">
    <property type="entry name" value="Sig_transdc_resp-reg_receiver"/>
</dbReference>
<dbReference type="PANTHER" id="PTHR44591">
    <property type="entry name" value="STRESS RESPONSE REGULATOR PROTEIN 1"/>
    <property type="match status" value="1"/>
</dbReference>
<keyword evidence="5" id="KW-1185">Reference proteome</keyword>
<comment type="caution">
    <text evidence="4">The sequence shown here is derived from an EMBL/GenBank/DDBJ whole genome shotgun (WGS) entry which is preliminary data.</text>
</comment>
<dbReference type="Pfam" id="PF00072">
    <property type="entry name" value="Response_reg"/>
    <property type="match status" value="1"/>
</dbReference>
<reference evidence="4" key="2">
    <citation type="submission" date="2020-10" db="EMBL/GenBank/DDBJ databases">
        <title>Mucilaginibacter sp. nov., isolated from soil.</title>
        <authorList>
            <person name="Jeon C.O."/>
        </authorList>
    </citation>
    <scope>NUCLEOTIDE SEQUENCE</scope>
    <source>
        <strain evidence="4">R11</strain>
    </source>
</reference>
<gene>
    <name evidence="4" type="ORF">GSY63_15615</name>
</gene>
<protein>
    <submittedName>
        <fullName evidence="4">Response regulator</fullName>
    </submittedName>
</protein>
<dbReference type="Proteomes" id="UP000638732">
    <property type="component" value="Unassembled WGS sequence"/>
</dbReference>
<evidence type="ECO:0000259" key="3">
    <source>
        <dbReference type="PROSITE" id="PS50110"/>
    </source>
</evidence>
<feature type="domain" description="Response regulatory" evidence="3">
    <location>
        <begin position="2"/>
        <end position="115"/>
    </location>
</feature>
<dbReference type="SUPFAM" id="SSF52172">
    <property type="entry name" value="CheY-like"/>
    <property type="match status" value="1"/>
</dbReference>
<dbReference type="GO" id="GO:0000160">
    <property type="term" value="P:phosphorelay signal transduction system"/>
    <property type="evidence" value="ECO:0007669"/>
    <property type="project" value="InterPro"/>
</dbReference>
<evidence type="ECO:0000256" key="1">
    <source>
        <dbReference type="ARBA" id="ARBA00022553"/>
    </source>
</evidence>
<reference evidence="4" key="1">
    <citation type="submission" date="2020-01" db="EMBL/GenBank/DDBJ databases">
        <authorList>
            <person name="Seo Y.L."/>
        </authorList>
    </citation>
    <scope>NUCLEOTIDE SEQUENCE</scope>
    <source>
        <strain evidence="4">R11</strain>
    </source>
</reference>
<dbReference type="InterPro" id="IPR050595">
    <property type="entry name" value="Bact_response_regulator"/>
</dbReference>
<dbReference type="SMART" id="SM00448">
    <property type="entry name" value="REC"/>
    <property type="match status" value="1"/>
</dbReference>
<keyword evidence="1 2" id="KW-0597">Phosphoprotein</keyword>
<name>A0A966DUU4_9SPHI</name>
<dbReference type="InterPro" id="IPR011006">
    <property type="entry name" value="CheY-like_superfamily"/>
</dbReference>
<dbReference type="Gene3D" id="3.40.50.2300">
    <property type="match status" value="1"/>
</dbReference>
<dbReference type="PROSITE" id="PS50110">
    <property type="entry name" value="RESPONSE_REGULATORY"/>
    <property type="match status" value="1"/>
</dbReference>
<evidence type="ECO:0000313" key="4">
    <source>
        <dbReference type="EMBL" id="NCD70792.1"/>
    </source>
</evidence>
<evidence type="ECO:0000313" key="5">
    <source>
        <dbReference type="Proteomes" id="UP000638732"/>
    </source>
</evidence>